<evidence type="ECO:0000256" key="3">
    <source>
        <dbReference type="ARBA" id="ARBA00022598"/>
    </source>
</evidence>
<comment type="catalytic activity">
    <reaction evidence="10">
        <text>5-phospho-beta-D-ribosylamine + glycine + ATP = N(1)-(5-phospho-beta-D-ribosyl)glycinamide + ADP + phosphate + H(+)</text>
        <dbReference type="Rhea" id="RHEA:17453"/>
        <dbReference type="ChEBI" id="CHEBI:15378"/>
        <dbReference type="ChEBI" id="CHEBI:30616"/>
        <dbReference type="ChEBI" id="CHEBI:43474"/>
        <dbReference type="ChEBI" id="CHEBI:57305"/>
        <dbReference type="ChEBI" id="CHEBI:58681"/>
        <dbReference type="ChEBI" id="CHEBI:143788"/>
        <dbReference type="ChEBI" id="CHEBI:456216"/>
        <dbReference type="EC" id="6.3.4.13"/>
    </reaction>
</comment>
<dbReference type="GO" id="GO:0006189">
    <property type="term" value="P:'de novo' IMP biosynthetic process"/>
    <property type="evidence" value="ECO:0007669"/>
    <property type="project" value="UniProtKB-UniRule"/>
</dbReference>
<dbReference type="SMART" id="SM01209">
    <property type="entry name" value="GARS_A"/>
    <property type="match status" value="1"/>
</dbReference>
<comment type="similarity">
    <text evidence="7 10">Belongs to the GARS family.</text>
</comment>
<dbReference type="InterPro" id="IPR020562">
    <property type="entry name" value="PRibGlycinamide_synth_N"/>
</dbReference>
<dbReference type="HAMAP" id="MF_00138">
    <property type="entry name" value="GARS"/>
    <property type="match status" value="1"/>
</dbReference>
<dbReference type="InterPro" id="IPR037123">
    <property type="entry name" value="PRibGlycinamide_synth_C_sf"/>
</dbReference>
<dbReference type="GO" id="GO:0005524">
    <property type="term" value="F:ATP binding"/>
    <property type="evidence" value="ECO:0007669"/>
    <property type="project" value="UniProtKB-UniRule"/>
</dbReference>
<keyword evidence="5 10" id="KW-0658">Purine biosynthesis</keyword>
<dbReference type="GO" id="GO:0004637">
    <property type="term" value="F:phosphoribosylamine-glycine ligase activity"/>
    <property type="evidence" value="ECO:0007669"/>
    <property type="project" value="UniProtKB-UniRule"/>
</dbReference>
<dbReference type="RefSeq" id="WP_150013013.1">
    <property type="nucleotide sequence ID" value="NZ_VWSG01000007.1"/>
</dbReference>
<dbReference type="InterPro" id="IPR000115">
    <property type="entry name" value="PRibGlycinamide_synth"/>
</dbReference>
<dbReference type="PROSITE" id="PS50975">
    <property type="entry name" value="ATP_GRASP"/>
    <property type="match status" value="1"/>
</dbReference>
<keyword evidence="4 11" id="KW-0547">Nucleotide-binding</keyword>
<comment type="caution">
    <text evidence="13">The sequence shown here is derived from an EMBL/GenBank/DDBJ whole genome shotgun (WGS) entry which is preliminary data.</text>
</comment>
<evidence type="ECO:0000256" key="6">
    <source>
        <dbReference type="ARBA" id="ARBA00022840"/>
    </source>
</evidence>
<reference evidence="13 14" key="1">
    <citation type="submission" date="2019-09" db="EMBL/GenBank/DDBJ databases">
        <title>Genome sequence and assembly of Flavobacterium sp.</title>
        <authorList>
            <person name="Chhetri G."/>
        </authorList>
    </citation>
    <scope>NUCLEOTIDE SEQUENCE [LARGE SCALE GENOMIC DNA]</scope>
    <source>
        <strain evidence="13 14">SNL9</strain>
    </source>
</reference>
<evidence type="ECO:0000256" key="4">
    <source>
        <dbReference type="ARBA" id="ARBA00022741"/>
    </source>
</evidence>
<evidence type="ECO:0000256" key="2">
    <source>
        <dbReference type="ARBA" id="ARBA00013255"/>
    </source>
</evidence>
<dbReference type="InterPro" id="IPR016185">
    <property type="entry name" value="PreATP-grasp_dom_sf"/>
</dbReference>
<dbReference type="Pfam" id="PF01071">
    <property type="entry name" value="GARS_A"/>
    <property type="match status" value="1"/>
</dbReference>
<evidence type="ECO:0000256" key="5">
    <source>
        <dbReference type="ARBA" id="ARBA00022755"/>
    </source>
</evidence>
<dbReference type="FunFam" id="3.90.600.10:FF:000001">
    <property type="entry name" value="Trifunctional purine biosynthetic protein adenosine-3"/>
    <property type="match status" value="1"/>
</dbReference>
<dbReference type="SUPFAM" id="SSF51246">
    <property type="entry name" value="Rudiment single hybrid motif"/>
    <property type="match status" value="1"/>
</dbReference>
<protein>
    <recommendedName>
        <fullName evidence="2 10">Phosphoribosylamine--glycine ligase</fullName>
        <ecNumber evidence="2 10">6.3.4.13</ecNumber>
    </recommendedName>
    <alternativeName>
        <fullName evidence="10">GARS</fullName>
    </alternativeName>
    <alternativeName>
        <fullName evidence="8 10">Glycinamide ribonucleotide synthetase</fullName>
    </alternativeName>
    <alternativeName>
        <fullName evidence="9 10">Phosphoribosylglycinamide synthetase</fullName>
    </alternativeName>
</protein>
<accession>A0A5M6CGF0</accession>
<dbReference type="Pfam" id="PF02844">
    <property type="entry name" value="GARS_N"/>
    <property type="match status" value="1"/>
</dbReference>
<dbReference type="InterPro" id="IPR011761">
    <property type="entry name" value="ATP-grasp"/>
</dbReference>
<dbReference type="InterPro" id="IPR011054">
    <property type="entry name" value="Rudment_hybrid_motif"/>
</dbReference>
<evidence type="ECO:0000256" key="11">
    <source>
        <dbReference type="PROSITE-ProRule" id="PRU00409"/>
    </source>
</evidence>
<dbReference type="UniPathway" id="UPA00074">
    <property type="reaction ID" value="UER00125"/>
</dbReference>
<feature type="domain" description="ATP-grasp" evidence="12">
    <location>
        <begin position="111"/>
        <end position="319"/>
    </location>
</feature>
<dbReference type="SUPFAM" id="SSF56059">
    <property type="entry name" value="Glutathione synthetase ATP-binding domain-like"/>
    <property type="match status" value="1"/>
</dbReference>
<evidence type="ECO:0000313" key="13">
    <source>
        <dbReference type="EMBL" id="KAA5534116.1"/>
    </source>
</evidence>
<sequence length="423" mass="45937">MNILLLGSGGREHALAWKITQSTKCSQLFVAPGNAGIAQIATNVAVNPMDFNAVKQFVLDNAVEMVVVGPEDPLVKGIYDFFKNDSALSDIPVIGPSQHGAQLEGSKEFAKQFLVKNNIPTARYEAFTKDTVEAGCDFLKTLIPPYVLKADGLAAGKGVLILNDLTEAQQELSNMLVDAKFGDASSKVVIEEFLDGIELSCFVLTDGKSYKILPTAKDYKRIGEGDTGLNTGGMGAVSPVPFADAEFMQKVEERVVIPTINGLKNDSIEYKGFVFIGLIKVGNDPFVIEYNVRMGDPETEVVIPRIKSDLVELFQAVANQTLANAVLETDKRTATTVMIVSGGYPEDYEKGKAITGLDQIEDSIVFHAGTAEKDGNIVTNGGRVIAVTSYGENFKDALKQSYKNVEKINFDKKYYRTDLGFDL</sequence>
<dbReference type="PANTHER" id="PTHR43472:SF1">
    <property type="entry name" value="PHOSPHORIBOSYLAMINE--GLYCINE LIGASE, CHLOROPLASTIC"/>
    <property type="match status" value="1"/>
</dbReference>
<name>A0A5M6CGF0_9FLAO</name>
<dbReference type="AlphaFoldDB" id="A0A5M6CGF0"/>
<dbReference type="EMBL" id="VWSG01000007">
    <property type="protein sequence ID" value="KAA5534116.1"/>
    <property type="molecule type" value="Genomic_DNA"/>
</dbReference>
<dbReference type="Gene3D" id="3.40.50.20">
    <property type="match status" value="1"/>
</dbReference>
<dbReference type="Gene3D" id="3.30.470.20">
    <property type="entry name" value="ATP-grasp fold, B domain"/>
    <property type="match status" value="1"/>
</dbReference>
<keyword evidence="3 10" id="KW-0436">Ligase</keyword>
<dbReference type="Proteomes" id="UP000325141">
    <property type="component" value="Unassembled WGS sequence"/>
</dbReference>
<evidence type="ECO:0000256" key="7">
    <source>
        <dbReference type="ARBA" id="ARBA00038345"/>
    </source>
</evidence>
<dbReference type="Gene3D" id="3.90.600.10">
    <property type="entry name" value="Phosphoribosylglycinamide synthetase, C-terminal domain"/>
    <property type="match status" value="1"/>
</dbReference>
<dbReference type="InterPro" id="IPR020560">
    <property type="entry name" value="PRibGlycinamide_synth_C-dom"/>
</dbReference>
<organism evidence="13 14">
    <name type="scientific">Paenimyroides baculatum</name>
    <dbReference type="NCBI Taxonomy" id="2608000"/>
    <lineage>
        <taxon>Bacteria</taxon>
        <taxon>Pseudomonadati</taxon>
        <taxon>Bacteroidota</taxon>
        <taxon>Flavobacteriia</taxon>
        <taxon>Flavobacteriales</taxon>
        <taxon>Flavobacteriaceae</taxon>
        <taxon>Paenimyroides</taxon>
    </lineage>
</organism>
<dbReference type="Pfam" id="PF02843">
    <property type="entry name" value="GARS_C"/>
    <property type="match status" value="1"/>
</dbReference>
<dbReference type="SMART" id="SM01210">
    <property type="entry name" value="GARS_C"/>
    <property type="match status" value="1"/>
</dbReference>
<evidence type="ECO:0000256" key="10">
    <source>
        <dbReference type="HAMAP-Rule" id="MF_00138"/>
    </source>
</evidence>
<keyword evidence="6 11" id="KW-0067">ATP-binding</keyword>
<dbReference type="Gene3D" id="3.30.1490.20">
    <property type="entry name" value="ATP-grasp fold, A domain"/>
    <property type="match status" value="1"/>
</dbReference>
<dbReference type="NCBIfam" id="TIGR00877">
    <property type="entry name" value="purD"/>
    <property type="match status" value="1"/>
</dbReference>
<evidence type="ECO:0000256" key="8">
    <source>
        <dbReference type="ARBA" id="ARBA00042242"/>
    </source>
</evidence>
<dbReference type="PANTHER" id="PTHR43472">
    <property type="entry name" value="PHOSPHORIBOSYLAMINE--GLYCINE LIGASE"/>
    <property type="match status" value="1"/>
</dbReference>
<proteinExistence type="inferred from homology"/>
<evidence type="ECO:0000256" key="9">
    <source>
        <dbReference type="ARBA" id="ARBA00042864"/>
    </source>
</evidence>
<dbReference type="EC" id="6.3.4.13" evidence="2 10"/>
<dbReference type="GO" id="GO:0046872">
    <property type="term" value="F:metal ion binding"/>
    <property type="evidence" value="ECO:0007669"/>
    <property type="project" value="InterPro"/>
</dbReference>
<comment type="pathway">
    <text evidence="1 10">Purine metabolism; IMP biosynthesis via de novo pathway; N(1)-(5-phospho-D-ribosyl)glycinamide from 5-phospho-alpha-D-ribose 1-diphosphate: step 2/2.</text>
</comment>
<dbReference type="GO" id="GO:0009113">
    <property type="term" value="P:purine nucleobase biosynthetic process"/>
    <property type="evidence" value="ECO:0007669"/>
    <property type="project" value="InterPro"/>
</dbReference>
<dbReference type="SUPFAM" id="SSF52440">
    <property type="entry name" value="PreATP-grasp domain"/>
    <property type="match status" value="1"/>
</dbReference>
<gene>
    <name evidence="10 13" type="primary">purD</name>
    <name evidence="13" type="ORF">F0460_10590</name>
</gene>
<evidence type="ECO:0000313" key="14">
    <source>
        <dbReference type="Proteomes" id="UP000325141"/>
    </source>
</evidence>
<evidence type="ECO:0000259" key="12">
    <source>
        <dbReference type="PROSITE" id="PS50975"/>
    </source>
</evidence>
<evidence type="ECO:0000256" key="1">
    <source>
        <dbReference type="ARBA" id="ARBA00005174"/>
    </source>
</evidence>
<dbReference type="InterPro" id="IPR020561">
    <property type="entry name" value="PRibGlycinamid_synth_ATP-grasp"/>
</dbReference>
<keyword evidence="14" id="KW-1185">Reference proteome</keyword>
<dbReference type="InterPro" id="IPR013815">
    <property type="entry name" value="ATP_grasp_subdomain_1"/>
</dbReference>